<evidence type="ECO:0000313" key="1">
    <source>
        <dbReference type="EMBL" id="KRZ49505.1"/>
    </source>
</evidence>
<protein>
    <submittedName>
        <fullName evidence="1">Uncharacterized protein</fullName>
    </submittedName>
</protein>
<sequence length="61" mass="7230">MEMKIIFKKTVFTLMTIFKEGFWNFIEVSGCIQERRRGRHDAKLQTKDVSLTMDPCFIILS</sequence>
<accession>A0A0V1KQW4</accession>
<reference evidence="1 2" key="1">
    <citation type="submission" date="2015-05" db="EMBL/GenBank/DDBJ databases">
        <title>Evolution of Trichinella species and genotypes.</title>
        <authorList>
            <person name="Korhonen P.K."/>
            <person name="Edoardo P."/>
            <person name="Giuseppe L.R."/>
            <person name="Gasser R.B."/>
        </authorList>
    </citation>
    <scope>NUCLEOTIDE SEQUENCE [LARGE SCALE GENOMIC DNA]</scope>
    <source>
        <strain evidence="1">ISS10</strain>
    </source>
</reference>
<evidence type="ECO:0000313" key="2">
    <source>
        <dbReference type="Proteomes" id="UP000054721"/>
    </source>
</evidence>
<name>A0A0V1KQW4_9BILA</name>
<gene>
    <name evidence="1" type="ORF">T02_313</name>
</gene>
<dbReference type="AlphaFoldDB" id="A0A0V1KQW4"/>
<comment type="caution">
    <text evidence="1">The sequence shown here is derived from an EMBL/GenBank/DDBJ whole genome shotgun (WGS) entry which is preliminary data.</text>
</comment>
<proteinExistence type="predicted"/>
<organism evidence="1 2">
    <name type="scientific">Trichinella nativa</name>
    <dbReference type="NCBI Taxonomy" id="6335"/>
    <lineage>
        <taxon>Eukaryota</taxon>
        <taxon>Metazoa</taxon>
        <taxon>Ecdysozoa</taxon>
        <taxon>Nematoda</taxon>
        <taxon>Enoplea</taxon>
        <taxon>Dorylaimia</taxon>
        <taxon>Trichinellida</taxon>
        <taxon>Trichinellidae</taxon>
        <taxon>Trichinella</taxon>
    </lineage>
</organism>
<dbReference type="EMBL" id="JYDW01000309">
    <property type="protein sequence ID" value="KRZ49505.1"/>
    <property type="molecule type" value="Genomic_DNA"/>
</dbReference>
<dbReference type="Proteomes" id="UP000054721">
    <property type="component" value="Unassembled WGS sequence"/>
</dbReference>
<keyword evidence="2" id="KW-1185">Reference proteome</keyword>